<gene>
    <name evidence="1" type="ORF">SAMN05660742_11536</name>
</gene>
<keyword evidence="2" id="KW-1185">Reference proteome</keyword>
<dbReference type="STRING" id="84035.SAMN05660742_11536"/>
<evidence type="ECO:0000313" key="1">
    <source>
        <dbReference type="EMBL" id="SEJ73059.1"/>
    </source>
</evidence>
<reference evidence="1 2" key="1">
    <citation type="submission" date="2016-10" db="EMBL/GenBank/DDBJ databases">
        <authorList>
            <person name="de Groot N.N."/>
        </authorList>
    </citation>
    <scope>NUCLEOTIDE SEQUENCE [LARGE SCALE GENOMIC DNA]</scope>
    <source>
        <strain evidence="1 2">DSM 2179</strain>
    </source>
</reference>
<proteinExistence type="predicted"/>
<dbReference type="NCBIfam" id="NF046065">
    <property type="entry name" value="MtxRegRemB"/>
    <property type="match status" value="1"/>
</dbReference>
<organism evidence="1 2">
    <name type="scientific">Propionispira arboris</name>
    <dbReference type="NCBI Taxonomy" id="84035"/>
    <lineage>
        <taxon>Bacteria</taxon>
        <taxon>Bacillati</taxon>
        <taxon>Bacillota</taxon>
        <taxon>Negativicutes</taxon>
        <taxon>Selenomonadales</taxon>
        <taxon>Selenomonadaceae</taxon>
        <taxon>Propionispira</taxon>
    </lineage>
</organism>
<evidence type="ECO:0000313" key="2">
    <source>
        <dbReference type="Proteomes" id="UP000199662"/>
    </source>
</evidence>
<evidence type="ECO:0008006" key="3">
    <source>
        <dbReference type="Google" id="ProtNLM"/>
    </source>
</evidence>
<dbReference type="AlphaFoldDB" id="A0A1H7B5T4"/>
<dbReference type="EMBL" id="FNZK01000015">
    <property type="protein sequence ID" value="SEJ73059.1"/>
    <property type="molecule type" value="Genomic_DNA"/>
</dbReference>
<sequence length="42" mass="4886">MFLHLGSDTVVALKDVISINDFKSFRSSVNREFIQKMRAKKK</sequence>
<protein>
    <recommendedName>
        <fullName evidence="3">DUF370 domain-containing protein</fullName>
    </recommendedName>
</protein>
<name>A0A1H7B5T4_9FIRM</name>
<dbReference type="Proteomes" id="UP000199662">
    <property type="component" value="Unassembled WGS sequence"/>
</dbReference>
<accession>A0A1H7B5T4</accession>